<evidence type="ECO:0000259" key="3">
    <source>
        <dbReference type="Pfam" id="PF13439"/>
    </source>
</evidence>
<dbReference type="GO" id="GO:0016757">
    <property type="term" value="F:glycosyltransferase activity"/>
    <property type="evidence" value="ECO:0007669"/>
    <property type="project" value="InterPro"/>
</dbReference>
<dbReference type="PANTHER" id="PTHR46401">
    <property type="entry name" value="GLYCOSYLTRANSFERASE WBBK-RELATED"/>
    <property type="match status" value="1"/>
</dbReference>
<dbReference type="Pfam" id="PF13439">
    <property type="entry name" value="Glyco_transf_4"/>
    <property type="match status" value="1"/>
</dbReference>
<proteinExistence type="predicted"/>
<evidence type="ECO:0000256" key="1">
    <source>
        <dbReference type="ARBA" id="ARBA00022679"/>
    </source>
</evidence>
<dbReference type="CDD" id="cd03801">
    <property type="entry name" value="GT4_PimA-like"/>
    <property type="match status" value="1"/>
</dbReference>
<dbReference type="EMBL" id="CP116507">
    <property type="protein sequence ID" value="WCG22615.1"/>
    <property type="molecule type" value="Genomic_DNA"/>
</dbReference>
<dbReference type="PANTHER" id="PTHR46401:SF2">
    <property type="entry name" value="GLYCOSYLTRANSFERASE WBBK-RELATED"/>
    <property type="match status" value="1"/>
</dbReference>
<dbReference type="Proteomes" id="UP001179600">
    <property type="component" value="Chromosome"/>
</dbReference>
<reference evidence="4" key="1">
    <citation type="submission" date="2023-01" db="EMBL/GenBank/DDBJ databases">
        <title>Oxazolidinone resistance genes in florfenicol resistant enterococci from beef cattle and veal calves at slaughter.</title>
        <authorList>
            <person name="Biggel M."/>
        </authorList>
    </citation>
    <scope>NUCLEOTIDE SEQUENCE</scope>
    <source>
        <strain evidence="4">K204-1</strain>
    </source>
</reference>
<evidence type="ECO:0000313" key="4">
    <source>
        <dbReference type="EMBL" id="WCG22615.1"/>
    </source>
</evidence>
<dbReference type="Pfam" id="PF00534">
    <property type="entry name" value="Glycos_transf_1"/>
    <property type="match status" value="1"/>
</dbReference>
<keyword evidence="1" id="KW-0808">Transferase</keyword>
<organism evidence="4 5">
    <name type="scientific">Vagococcus lutrae</name>
    <dbReference type="NCBI Taxonomy" id="81947"/>
    <lineage>
        <taxon>Bacteria</taxon>
        <taxon>Bacillati</taxon>
        <taxon>Bacillota</taxon>
        <taxon>Bacilli</taxon>
        <taxon>Lactobacillales</taxon>
        <taxon>Enterococcaceae</taxon>
        <taxon>Vagococcus</taxon>
    </lineage>
</organism>
<feature type="domain" description="Glycosyltransferase subfamily 4-like N-terminal" evidence="3">
    <location>
        <begin position="41"/>
        <end position="144"/>
    </location>
</feature>
<accession>A0AAE9XL08</accession>
<feature type="domain" description="Glycosyl transferase family 1" evidence="2">
    <location>
        <begin position="154"/>
        <end position="306"/>
    </location>
</feature>
<dbReference type="GO" id="GO:0009103">
    <property type="term" value="P:lipopolysaccharide biosynthetic process"/>
    <property type="evidence" value="ECO:0007669"/>
    <property type="project" value="TreeGrafter"/>
</dbReference>
<gene>
    <name evidence="4" type="ORF">PML95_09530</name>
</gene>
<dbReference type="AlphaFoldDB" id="A0AAE9XL08"/>
<protein>
    <submittedName>
        <fullName evidence="4">Glycosyltransferase</fullName>
    </submittedName>
</protein>
<dbReference type="SUPFAM" id="SSF53756">
    <property type="entry name" value="UDP-Glycosyltransferase/glycogen phosphorylase"/>
    <property type="match status" value="1"/>
</dbReference>
<name>A0AAE9XL08_9ENTE</name>
<evidence type="ECO:0000313" key="5">
    <source>
        <dbReference type="Proteomes" id="UP001179600"/>
    </source>
</evidence>
<dbReference type="InterPro" id="IPR001296">
    <property type="entry name" value="Glyco_trans_1"/>
</dbReference>
<sequence length="342" mass="40132">MLRVTMFSQADSVKGQGVGSAYLELIALLRKYEKESQIELRINEFKKTDISHYHTINLSYYLSTFFPKIVGRRIGYVHFVPETLEDSLEMPRLFKHIFYRYVIAFYKRMDHLVVVNPSFIPVLEKYGISKEKVTYIPNFVSSERFYPLPNSVRKAERVQRGWDERLVVLGAGQIQMRKGVDDFIRLAEENPSIQFIWAGGFSFGKLSNGYEQLKEKVEHPPNNLLFTGIVSREELHLYYNLADIFLLPSHSELFPMCILEAFNCGTPVMLRDLPLYQAIIEDDYIAAKDKEEMSRLLVKYQTSPKELKHYQLRSKDAAAYYSEQNILKKWRAFYHEQKKMSE</sequence>
<evidence type="ECO:0000259" key="2">
    <source>
        <dbReference type="Pfam" id="PF00534"/>
    </source>
</evidence>
<dbReference type="Gene3D" id="3.40.50.2000">
    <property type="entry name" value="Glycogen Phosphorylase B"/>
    <property type="match status" value="2"/>
</dbReference>
<dbReference type="RefSeq" id="WP_202585462.1">
    <property type="nucleotide sequence ID" value="NZ_BKBT01000017.1"/>
</dbReference>
<dbReference type="InterPro" id="IPR028098">
    <property type="entry name" value="Glyco_trans_4-like_N"/>
</dbReference>